<reference evidence="1" key="1">
    <citation type="submission" date="2014-11" db="EMBL/GenBank/DDBJ databases">
        <authorList>
            <person name="Amaro Gonzalez C."/>
        </authorList>
    </citation>
    <scope>NUCLEOTIDE SEQUENCE</scope>
</reference>
<dbReference type="AlphaFoldDB" id="A0A0E9U385"/>
<reference evidence="1" key="2">
    <citation type="journal article" date="2015" name="Fish Shellfish Immunol.">
        <title>Early steps in the European eel (Anguilla anguilla)-Vibrio vulnificus interaction in the gills: Role of the RtxA13 toxin.</title>
        <authorList>
            <person name="Callol A."/>
            <person name="Pajuelo D."/>
            <person name="Ebbesson L."/>
            <person name="Teles M."/>
            <person name="MacKenzie S."/>
            <person name="Amaro C."/>
        </authorList>
    </citation>
    <scope>NUCLEOTIDE SEQUENCE</scope>
</reference>
<proteinExistence type="predicted"/>
<name>A0A0E9U385_ANGAN</name>
<organism evidence="1">
    <name type="scientific">Anguilla anguilla</name>
    <name type="common">European freshwater eel</name>
    <name type="synonym">Muraena anguilla</name>
    <dbReference type="NCBI Taxonomy" id="7936"/>
    <lineage>
        <taxon>Eukaryota</taxon>
        <taxon>Metazoa</taxon>
        <taxon>Chordata</taxon>
        <taxon>Craniata</taxon>
        <taxon>Vertebrata</taxon>
        <taxon>Euteleostomi</taxon>
        <taxon>Actinopterygii</taxon>
        <taxon>Neopterygii</taxon>
        <taxon>Teleostei</taxon>
        <taxon>Anguilliformes</taxon>
        <taxon>Anguillidae</taxon>
        <taxon>Anguilla</taxon>
    </lineage>
</organism>
<sequence length="21" mass="2389">MDSCSLKYCAVFPFYALPECT</sequence>
<evidence type="ECO:0000313" key="1">
    <source>
        <dbReference type="EMBL" id="JAH60241.1"/>
    </source>
</evidence>
<protein>
    <submittedName>
        <fullName evidence="1">Uncharacterized protein</fullName>
    </submittedName>
</protein>
<dbReference type="EMBL" id="GBXM01048336">
    <property type="protein sequence ID" value="JAH60241.1"/>
    <property type="molecule type" value="Transcribed_RNA"/>
</dbReference>
<accession>A0A0E9U385</accession>